<protein>
    <submittedName>
        <fullName evidence="2">Uncharacterized protein</fullName>
    </submittedName>
</protein>
<accession>A0A2M9BAP1</accession>
<name>A0A2M9BAP1_9BACT</name>
<organism evidence="2 3">
    <name type="scientific">Hymenobacter chitinivorans DSM 11115</name>
    <dbReference type="NCBI Taxonomy" id="1121954"/>
    <lineage>
        <taxon>Bacteria</taxon>
        <taxon>Pseudomonadati</taxon>
        <taxon>Bacteroidota</taxon>
        <taxon>Cytophagia</taxon>
        <taxon>Cytophagales</taxon>
        <taxon>Hymenobacteraceae</taxon>
        <taxon>Hymenobacter</taxon>
    </lineage>
</organism>
<feature type="transmembrane region" description="Helical" evidence="1">
    <location>
        <begin position="59"/>
        <end position="79"/>
    </location>
</feature>
<keyword evidence="1" id="KW-1133">Transmembrane helix</keyword>
<feature type="transmembrane region" description="Helical" evidence="1">
    <location>
        <begin position="20"/>
        <end position="47"/>
    </location>
</feature>
<gene>
    <name evidence="2" type="ORF">CLV45_3367</name>
</gene>
<keyword evidence="3" id="KW-1185">Reference proteome</keyword>
<proteinExistence type="predicted"/>
<evidence type="ECO:0000313" key="2">
    <source>
        <dbReference type="EMBL" id="PJJ55018.1"/>
    </source>
</evidence>
<sequence>MLINSDMLGFTIDKLDLNQYLVVMMLASWLSWPASLGLLAALWWLRIRTAIRAASTRRVDLAGSLTIAVLVGVVATARVVRMGTSEGTFDWLLRLVQVCWPWMGAAYPVVFWANRRYLRAQ</sequence>
<feature type="transmembrane region" description="Helical" evidence="1">
    <location>
        <begin position="91"/>
        <end position="113"/>
    </location>
</feature>
<dbReference type="Proteomes" id="UP000228535">
    <property type="component" value="Unassembled WGS sequence"/>
</dbReference>
<comment type="caution">
    <text evidence="2">The sequence shown here is derived from an EMBL/GenBank/DDBJ whole genome shotgun (WGS) entry which is preliminary data.</text>
</comment>
<dbReference type="AlphaFoldDB" id="A0A2M9BAP1"/>
<keyword evidence="1" id="KW-0812">Transmembrane</keyword>
<dbReference type="EMBL" id="PGFA01000002">
    <property type="protein sequence ID" value="PJJ55018.1"/>
    <property type="molecule type" value="Genomic_DNA"/>
</dbReference>
<evidence type="ECO:0000313" key="3">
    <source>
        <dbReference type="Proteomes" id="UP000228535"/>
    </source>
</evidence>
<evidence type="ECO:0000256" key="1">
    <source>
        <dbReference type="SAM" id="Phobius"/>
    </source>
</evidence>
<keyword evidence="1" id="KW-0472">Membrane</keyword>
<reference evidence="2 3" key="1">
    <citation type="submission" date="2017-11" db="EMBL/GenBank/DDBJ databases">
        <title>Genomic Encyclopedia of Archaeal and Bacterial Type Strains, Phase II (KMG-II): From Individual Species to Whole Genera.</title>
        <authorList>
            <person name="Goeker M."/>
        </authorList>
    </citation>
    <scope>NUCLEOTIDE SEQUENCE [LARGE SCALE GENOMIC DNA]</scope>
    <source>
        <strain evidence="2 3">DSM 11115</strain>
    </source>
</reference>